<feature type="compositionally biased region" description="Low complexity" evidence="2">
    <location>
        <begin position="512"/>
        <end position="530"/>
    </location>
</feature>
<evidence type="ECO:0000259" key="3">
    <source>
        <dbReference type="Pfam" id="PF03109"/>
    </source>
</evidence>
<organism evidence="4 5">
    <name type="scientific">Chlorella vulgaris</name>
    <name type="common">Green alga</name>
    <dbReference type="NCBI Taxonomy" id="3077"/>
    <lineage>
        <taxon>Eukaryota</taxon>
        <taxon>Viridiplantae</taxon>
        <taxon>Chlorophyta</taxon>
        <taxon>core chlorophytes</taxon>
        <taxon>Trebouxiophyceae</taxon>
        <taxon>Chlorellales</taxon>
        <taxon>Chlorellaceae</taxon>
        <taxon>Chlorella clade</taxon>
        <taxon>Chlorella</taxon>
    </lineage>
</organism>
<dbReference type="SUPFAM" id="SSF56112">
    <property type="entry name" value="Protein kinase-like (PK-like)"/>
    <property type="match status" value="1"/>
</dbReference>
<feature type="region of interest" description="Disordered" evidence="2">
    <location>
        <begin position="509"/>
        <end position="533"/>
    </location>
</feature>
<dbReference type="Gene3D" id="1.10.510.10">
    <property type="entry name" value="Transferase(Phosphotransferase) domain 1"/>
    <property type="match status" value="1"/>
</dbReference>
<dbReference type="EMBL" id="SIDB01000010">
    <property type="protein sequence ID" value="KAI3427277.1"/>
    <property type="molecule type" value="Genomic_DNA"/>
</dbReference>
<protein>
    <recommendedName>
        <fullName evidence="3">ABC1 atypical kinase-like domain-containing protein</fullName>
    </recommendedName>
</protein>
<feature type="compositionally biased region" description="Low complexity" evidence="2">
    <location>
        <begin position="859"/>
        <end position="868"/>
    </location>
</feature>
<keyword evidence="5" id="KW-1185">Reference proteome</keyword>
<dbReference type="InterPro" id="IPR050154">
    <property type="entry name" value="UbiB_kinase"/>
</dbReference>
<dbReference type="CDD" id="cd05121">
    <property type="entry name" value="ABC1_ADCK3-like"/>
    <property type="match status" value="1"/>
</dbReference>
<comment type="caution">
    <text evidence="4">The sequence shown here is derived from an EMBL/GenBank/DDBJ whole genome shotgun (WGS) entry which is preliminary data.</text>
</comment>
<evidence type="ECO:0000313" key="5">
    <source>
        <dbReference type="Proteomes" id="UP001055712"/>
    </source>
</evidence>
<dbReference type="InterPro" id="IPR004147">
    <property type="entry name" value="ABC1_dom"/>
</dbReference>
<feature type="region of interest" description="Disordered" evidence="2">
    <location>
        <begin position="32"/>
        <end position="55"/>
    </location>
</feature>
<dbReference type="Proteomes" id="UP001055712">
    <property type="component" value="Unassembled WGS sequence"/>
</dbReference>
<dbReference type="Pfam" id="PF03109">
    <property type="entry name" value="ABC1"/>
    <property type="match status" value="1"/>
</dbReference>
<feature type="domain" description="ABC1 atypical kinase-like" evidence="3">
    <location>
        <begin position="209"/>
        <end position="472"/>
    </location>
</feature>
<dbReference type="InterPro" id="IPR011009">
    <property type="entry name" value="Kinase-like_dom_sf"/>
</dbReference>
<accession>A0A9D4YUQ9</accession>
<sequence length="868" mass="91993">MESALSCRPLQLCRRVGRRPAPCVSPARRHVVSAKDVSRPQEQSTRVGAAASTADPEQQLVAAAAADREQKPVAALPAAAAAAAAAEDRRSRLRAPPGPFERRRRQQLLPTVVYDPAAAEEYFNRRPLLLAGRIAKVTRYLVQFGIALASSKVDSVIMGVKPEPGMAAPELVLQQLAVKLGPTFVKLAQTLSMRADLIGEGYAAALAELQDNVAPFDSATAMAIVERELGAPPADIFTHITPEPIASASLGQVYRATLAADGQEVAVKVQRPGVESTIALDVYMLRQTIGLVQKAAGIRRDLRVLADEVGRSLYEELDFRVEAANAAEFRRAHAYIPFITVPGTMWRYTTKNVLVSEWVDGRSPSQLLAAAQVLPVVPPGANGAAEEAEQLRRSRRRILSMVRMGTQCSLAQLLVTGVMHGDPHSGNLLLRKADGKLCYLDFGLVVRVTPEHRQAMMSALVHLGLGEWERLVADMEALDLLKPGTNKVQLAIDLRNEFTAVMAEADGKGVASSSSSSSSKSSISRRGSSRGTLGNIMGSNGLMGSIDAADGPAVGSRSPSVLPLLSLTTTALSFTALTRVLFRIAFRYKFLLPAYFPLVLRAVASLEGVALSVDKNFKLISAGMPVVLNQLLSDRRPAAQALLRELLLNNDGTLRSDATTQQILQVWLAAADQAAAVAAGDSVGEGKRGGSSLAASLSVAGPATDSAGLPAAAAEPLGPTDTGLDLAALLLDGRNAPLRRIAMDANPAMTISGMEPAMKQQLREILVDALGSGSAASRLRDSSAAARAQRKRLFMLFRSSLDKVKRSPPRAILSLLLFTASVLVAVARSRVVEMLRQLGQALSARRARSRSGSSGEGTGTAAAPVPAV</sequence>
<feature type="region of interest" description="Disordered" evidence="2">
    <location>
        <begin position="843"/>
        <end position="868"/>
    </location>
</feature>
<name>A0A9D4YUQ9_CHLVU</name>
<dbReference type="PANTHER" id="PTHR10566">
    <property type="entry name" value="CHAPERONE-ACTIVITY OF BC1 COMPLEX CABC1 -RELATED"/>
    <property type="match status" value="1"/>
</dbReference>
<proteinExistence type="inferred from homology"/>
<comment type="similarity">
    <text evidence="1">Belongs to the protein kinase superfamily. ADCK protein kinase family.</text>
</comment>
<evidence type="ECO:0000313" key="4">
    <source>
        <dbReference type="EMBL" id="KAI3427277.1"/>
    </source>
</evidence>
<evidence type="ECO:0000256" key="2">
    <source>
        <dbReference type="SAM" id="MobiDB-lite"/>
    </source>
</evidence>
<reference evidence="4" key="2">
    <citation type="submission" date="2020-11" db="EMBL/GenBank/DDBJ databases">
        <authorList>
            <person name="Cecchin M."/>
            <person name="Marcolungo L."/>
            <person name="Rossato M."/>
            <person name="Girolomoni L."/>
            <person name="Cosentino E."/>
            <person name="Cuine S."/>
            <person name="Li-Beisson Y."/>
            <person name="Delledonne M."/>
            <person name="Ballottari M."/>
        </authorList>
    </citation>
    <scope>NUCLEOTIDE SEQUENCE</scope>
    <source>
        <strain evidence="4">211/11P</strain>
        <tissue evidence="4">Whole cell</tissue>
    </source>
</reference>
<dbReference type="OrthoDB" id="427480at2759"/>
<dbReference type="AlphaFoldDB" id="A0A9D4YUQ9"/>
<dbReference type="PANTHER" id="PTHR10566:SF123">
    <property type="entry name" value="PROTEIN KINASE SUPERFAMILY PROTEIN"/>
    <property type="match status" value="1"/>
</dbReference>
<gene>
    <name evidence="4" type="ORF">D9Q98_007209</name>
</gene>
<reference evidence="4" key="1">
    <citation type="journal article" date="2019" name="Plant J.">
        <title>Chlorella vulgaris genome assembly and annotation reveals the molecular basis for metabolic acclimation to high light conditions.</title>
        <authorList>
            <person name="Cecchin M."/>
            <person name="Marcolungo L."/>
            <person name="Rossato M."/>
            <person name="Girolomoni L."/>
            <person name="Cosentino E."/>
            <person name="Cuine S."/>
            <person name="Li-Beisson Y."/>
            <person name="Delledonne M."/>
            <person name="Ballottari M."/>
        </authorList>
    </citation>
    <scope>NUCLEOTIDE SEQUENCE</scope>
    <source>
        <strain evidence="4">211/11P</strain>
    </source>
</reference>
<evidence type="ECO:0000256" key="1">
    <source>
        <dbReference type="ARBA" id="ARBA00009670"/>
    </source>
</evidence>